<dbReference type="PANTHER" id="PTHR43569">
    <property type="entry name" value="AMIDOHYDROLASE"/>
    <property type="match status" value="1"/>
</dbReference>
<dbReference type="GO" id="GO:0016787">
    <property type="term" value="F:hydrolase activity"/>
    <property type="evidence" value="ECO:0007669"/>
    <property type="project" value="InterPro"/>
</dbReference>
<dbReference type="RefSeq" id="WP_089772758.1">
    <property type="nucleotide sequence ID" value="NZ_FNTX01000001.1"/>
</dbReference>
<accession>A0A1H5HK31</accession>
<name>A0A1H5HK31_9MICO</name>
<dbReference type="InterPro" id="IPR006680">
    <property type="entry name" value="Amidohydro-rel"/>
</dbReference>
<dbReference type="Gene3D" id="3.20.20.140">
    <property type="entry name" value="Metal-dependent hydrolases"/>
    <property type="match status" value="1"/>
</dbReference>
<comment type="similarity">
    <text evidence="1">Belongs to the metallo-dependent hydrolases superfamily.</text>
</comment>
<feature type="domain" description="Amidohydrolase-related" evidence="2">
    <location>
        <begin position="5"/>
        <end position="256"/>
    </location>
</feature>
<dbReference type="InterPro" id="IPR052350">
    <property type="entry name" value="Metallo-dep_Lactonases"/>
</dbReference>
<proteinExistence type="inferred from homology"/>
<reference evidence="4" key="1">
    <citation type="submission" date="2016-10" db="EMBL/GenBank/DDBJ databases">
        <authorList>
            <person name="Varghese N."/>
            <person name="Submissions S."/>
        </authorList>
    </citation>
    <scope>NUCLEOTIDE SEQUENCE [LARGE SCALE GENOMIC DNA]</scope>
    <source>
        <strain evidence="4">DSM 21368</strain>
    </source>
</reference>
<dbReference type="EMBL" id="FNTX01000001">
    <property type="protein sequence ID" value="SEE28369.1"/>
    <property type="molecule type" value="Genomic_DNA"/>
</dbReference>
<dbReference type="PANTHER" id="PTHR43569:SF2">
    <property type="entry name" value="AMIDOHYDROLASE-RELATED DOMAIN-CONTAINING PROTEIN"/>
    <property type="match status" value="1"/>
</dbReference>
<organism evidence="3 4">
    <name type="scientific">Ruania alba</name>
    <dbReference type="NCBI Taxonomy" id="648782"/>
    <lineage>
        <taxon>Bacteria</taxon>
        <taxon>Bacillati</taxon>
        <taxon>Actinomycetota</taxon>
        <taxon>Actinomycetes</taxon>
        <taxon>Micrococcales</taxon>
        <taxon>Ruaniaceae</taxon>
        <taxon>Ruania</taxon>
    </lineage>
</organism>
<dbReference type="Pfam" id="PF04909">
    <property type="entry name" value="Amidohydro_2"/>
    <property type="match status" value="1"/>
</dbReference>
<evidence type="ECO:0000313" key="4">
    <source>
        <dbReference type="Proteomes" id="UP000199220"/>
    </source>
</evidence>
<dbReference type="SUPFAM" id="SSF51556">
    <property type="entry name" value="Metallo-dependent hydrolases"/>
    <property type="match status" value="1"/>
</dbReference>
<evidence type="ECO:0000313" key="3">
    <source>
        <dbReference type="EMBL" id="SEE28369.1"/>
    </source>
</evidence>
<dbReference type="OrthoDB" id="5450317at2"/>
<dbReference type="STRING" id="648782.SAMN04488554_1985"/>
<dbReference type="Proteomes" id="UP000199220">
    <property type="component" value="Unassembled WGS sequence"/>
</dbReference>
<sequence>MHVLDTHVHLVEDPDWVRGEHQGPVRRPFTAADFRDHAAGTEVTALVSVPSLPTVAETRRMLAVAAADPTVAAVVGWVDLTAPDVGAQLDALMATPGSLRGIRHSLQREPDPDWLMRTDVLAGLRELAERDLLFEILARGDQLDAAVRMSRQRPDLTLVLDHAGNPPLATGDLTDWERHLRRLAQHERLVCKVSGPMVHAERSTLADGALDRSAQLVRDIFGPCRTLVGSNYPLCLLTGDYDAAWRRGLSLVAEVSGDARQVHATARTLYIPST</sequence>
<gene>
    <name evidence="3" type="ORF">SAMN04488554_1985</name>
</gene>
<evidence type="ECO:0000259" key="2">
    <source>
        <dbReference type="Pfam" id="PF04909"/>
    </source>
</evidence>
<dbReference type="AlphaFoldDB" id="A0A1H5HK31"/>
<evidence type="ECO:0000256" key="1">
    <source>
        <dbReference type="ARBA" id="ARBA00038310"/>
    </source>
</evidence>
<protein>
    <submittedName>
        <fullName evidence="3">L-fuconolactonase</fullName>
    </submittedName>
</protein>
<keyword evidence="4" id="KW-1185">Reference proteome</keyword>
<dbReference type="InterPro" id="IPR032466">
    <property type="entry name" value="Metal_Hydrolase"/>
</dbReference>